<dbReference type="PANTHER" id="PTHR44196">
    <property type="entry name" value="DEHYDROGENASE/REDUCTASE SDR FAMILY MEMBER 7B"/>
    <property type="match status" value="1"/>
</dbReference>
<dbReference type="InterPro" id="IPR002347">
    <property type="entry name" value="SDR_fam"/>
</dbReference>
<dbReference type="SUPFAM" id="SSF51735">
    <property type="entry name" value="NAD(P)-binding Rossmann-fold domains"/>
    <property type="match status" value="1"/>
</dbReference>
<sequence>MKILILGATSAIAHETAKLFASDGAEFFLVARNKEKLDVVAADLLVRGARRAEEFPMDLNLFELHQQLIDIANANLSEIDIVLIAHGTLSDQNECQNNTPALIKEFNTNCLSTLSLLTHLANYFEQRRKGCIAVISSVAGDRGRQSNYIYGTGKGAVTLFLQGLRNRLAPFGVSVVTIKPGFVDTPMTAHLKKNGLFASPARIGNQIYQAILKNKNVVYTPGFWWPIMTIIKLIPENIFKKLKL</sequence>
<proteinExistence type="inferred from homology"/>
<gene>
    <name evidence="3" type="ORF">PPG34_01425</name>
</gene>
<dbReference type="PROSITE" id="PS00061">
    <property type="entry name" value="ADH_SHORT"/>
    <property type="match status" value="1"/>
</dbReference>
<keyword evidence="4" id="KW-1185">Reference proteome</keyword>
<dbReference type="EMBL" id="JAQOUE010000001">
    <property type="protein sequence ID" value="MDT7040989.1"/>
    <property type="molecule type" value="Genomic_DNA"/>
</dbReference>
<reference evidence="3 4" key="1">
    <citation type="journal article" date="2023" name="ISME J.">
        <title>Cultivation and genomic characterization of novel and ubiquitous marine nitrite-oxidizing bacteria from the Nitrospirales.</title>
        <authorList>
            <person name="Mueller A.J."/>
            <person name="Daebeler A."/>
            <person name="Herbold C.W."/>
            <person name="Kirkegaard R.H."/>
            <person name="Daims H."/>
        </authorList>
    </citation>
    <scope>NUCLEOTIDE SEQUENCE [LARGE SCALE GENOMIC DNA]</scope>
    <source>
        <strain evidence="3 4">EB</strain>
    </source>
</reference>
<dbReference type="PANTHER" id="PTHR44196:SF3">
    <property type="entry name" value="SHORT CHAIN DEHYDROGENASE FAMILY PROTEIN"/>
    <property type="match status" value="1"/>
</dbReference>
<dbReference type="InterPro" id="IPR020904">
    <property type="entry name" value="Sc_DH/Rdtase_CS"/>
</dbReference>
<evidence type="ECO:0000313" key="4">
    <source>
        <dbReference type="Proteomes" id="UP001250932"/>
    </source>
</evidence>
<evidence type="ECO:0000256" key="2">
    <source>
        <dbReference type="ARBA" id="ARBA00023002"/>
    </source>
</evidence>
<evidence type="ECO:0000313" key="3">
    <source>
        <dbReference type="EMBL" id="MDT7040989.1"/>
    </source>
</evidence>
<dbReference type="Pfam" id="PF00106">
    <property type="entry name" value="adh_short"/>
    <property type="match status" value="1"/>
</dbReference>
<evidence type="ECO:0000256" key="1">
    <source>
        <dbReference type="ARBA" id="ARBA00006484"/>
    </source>
</evidence>
<dbReference type="Gene3D" id="3.40.50.720">
    <property type="entry name" value="NAD(P)-binding Rossmann-like Domain"/>
    <property type="match status" value="1"/>
</dbReference>
<dbReference type="Proteomes" id="UP001250932">
    <property type="component" value="Unassembled WGS sequence"/>
</dbReference>
<accession>A0ABU3K3Q2</accession>
<dbReference type="RefSeq" id="WP_313831348.1">
    <property type="nucleotide sequence ID" value="NZ_JAQOUE010000001.1"/>
</dbReference>
<comment type="caution">
    <text evidence="3">The sequence shown here is derived from an EMBL/GenBank/DDBJ whole genome shotgun (WGS) entry which is preliminary data.</text>
</comment>
<keyword evidence="2" id="KW-0560">Oxidoreductase</keyword>
<name>A0ABU3K3Q2_9BACT</name>
<dbReference type="NCBIfam" id="NF005489">
    <property type="entry name" value="PRK07102.1"/>
    <property type="match status" value="1"/>
</dbReference>
<dbReference type="PRINTS" id="PR00081">
    <property type="entry name" value="GDHRDH"/>
</dbReference>
<dbReference type="InterPro" id="IPR036291">
    <property type="entry name" value="NAD(P)-bd_dom_sf"/>
</dbReference>
<protein>
    <submittedName>
        <fullName evidence="3">SDR family oxidoreductase</fullName>
    </submittedName>
</protein>
<comment type="similarity">
    <text evidence="1">Belongs to the short-chain dehydrogenases/reductases (SDR) family.</text>
</comment>
<organism evidence="3 4">
    <name type="scientific">Candidatus Nitronereus thalassa</name>
    <dbReference type="NCBI Taxonomy" id="3020898"/>
    <lineage>
        <taxon>Bacteria</taxon>
        <taxon>Pseudomonadati</taxon>
        <taxon>Nitrospirota</taxon>
        <taxon>Nitrospiria</taxon>
        <taxon>Nitrospirales</taxon>
        <taxon>Nitrospiraceae</taxon>
        <taxon>Candidatus Nitronereus</taxon>
    </lineage>
</organism>